<sequence>MSYPGYQVINAMGDHVVRPPTRSYSAALLTWVFWRNNEGLQVGLPCQLSHFRICLVRPTTILMLQSMPQQADPTSIVTGRSKCLNCQKIYLIQASVCSSTYCSLDCQSNAMYMETVREHVQNAVAANESMGGC</sequence>
<keyword evidence="3" id="KW-1185">Reference proteome</keyword>
<evidence type="ECO:0000313" key="3">
    <source>
        <dbReference type="Proteomes" id="UP000332933"/>
    </source>
</evidence>
<reference evidence="2 3" key="1">
    <citation type="submission" date="2019-03" db="EMBL/GenBank/DDBJ databases">
        <authorList>
            <person name="Gaulin E."/>
            <person name="Dumas B."/>
        </authorList>
    </citation>
    <scope>NUCLEOTIDE SEQUENCE [LARGE SCALE GENOMIC DNA]</scope>
    <source>
        <strain evidence="2">CBS 568.67</strain>
    </source>
</reference>
<proteinExistence type="predicted"/>
<dbReference type="AlphaFoldDB" id="A0A485K5M4"/>
<evidence type="ECO:0000313" key="2">
    <source>
        <dbReference type="EMBL" id="VFT77617.1"/>
    </source>
</evidence>
<dbReference type="EMBL" id="VJMH01000018">
    <property type="protein sequence ID" value="KAF0720337.1"/>
    <property type="molecule type" value="Genomic_DNA"/>
</dbReference>
<evidence type="ECO:0000313" key="1">
    <source>
        <dbReference type="EMBL" id="KAF0720337.1"/>
    </source>
</evidence>
<gene>
    <name evidence="2" type="primary">Aste57867_392</name>
    <name evidence="1" type="ORF">As57867_000391</name>
    <name evidence="2" type="ORF">ASTE57867_392</name>
</gene>
<protein>
    <submittedName>
        <fullName evidence="2">Aste57867_392 protein</fullName>
    </submittedName>
</protein>
<organism evidence="2 3">
    <name type="scientific">Aphanomyces stellatus</name>
    <dbReference type="NCBI Taxonomy" id="120398"/>
    <lineage>
        <taxon>Eukaryota</taxon>
        <taxon>Sar</taxon>
        <taxon>Stramenopiles</taxon>
        <taxon>Oomycota</taxon>
        <taxon>Saprolegniomycetes</taxon>
        <taxon>Saprolegniales</taxon>
        <taxon>Verrucalvaceae</taxon>
        <taxon>Aphanomyces</taxon>
    </lineage>
</organism>
<dbReference type="Proteomes" id="UP000332933">
    <property type="component" value="Unassembled WGS sequence"/>
</dbReference>
<accession>A0A485K5M4</accession>
<name>A0A485K5M4_9STRA</name>
<dbReference type="EMBL" id="CAADRA010000018">
    <property type="protein sequence ID" value="VFT77617.1"/>
    <property type="molecule type" value="Genomic_DNA"/>
</dbReference>
<reference evidence="1" key="2">
    <citation type="submission" date="2019-06" db="EMBL/GenBank/DDBJ databases">
        <title>Genomics analysis of Aphanomyces spp. identifies a new class of oomycete effector associated with host adaptation.</title>
        <authorList>
            <person name="Gaulin E."/>
        </authorList>
    </citation>
    <scope>NUCLEOTIDE SEQUENCE</scope>
    <source>
        <strain evidence="1">CBS 578.67</strain>
    </source>
</reference>
<dbReference type="OrthoDB" id="78289at2759"/>